<dbReference type="InterPro" id="IPR011009">
    <property type="entry name" value="Kinase-like_dom_sf"/>
</dbReference>
<keyword evidence="2" id="KW-0418">Kinase</keyword>
<dbReference type="SMR" id="A2FLC2"/>
<dbReference type="STRING" id="5722.A2FLC2"/>
<reference evidence="2" key="1">
    <citation type="submission" date="2006-10" db="EMBL/GenBank/DDBJ databases">
        <authorList>
            <person name="Amadeo P."/>
            <person name="Zhao Q."/>
            <person name="Wortman J."/>
            <person name="Fraser-Liggett C."/>
            <person name="Carlton J."/>
        </authorList>
    </citation>
    <scope>NUCLEOTIDE SEQUENCE</scope>
    <source>
        <strain evidence="2">G3</strain>
    </source>
</reference>
<name>A2FLC2_TRIV3</name>
<gene>
    <name evidence="2" type="ORF">TVAG_167850</name>
</gene>
<dbReference type="OrthoDB" id="4062651at2759"/>
<dbReference type="InterPro" id="IPR000719">
    <property type="entry name" value="Prot_kinase_dom"/>
</dbReference>
<dbReference type="KEGG" id="tva:4752026"/>
<accession>A2FLC2</accession>
<evidence type="ECO:0000259" key="1">
    <source>
        <dbReference type="PROSITE" id="PS50011"/>
    </source>
</evidence>
<dbReference type="GO" id="GO:0005524">
    <property type="term" value="F:ATP binding"/>
    <property type="evidence" value="ECO:0007669"/>
    <property type="project" value="InterPro"/>
</dbReference>
<dbReference type="InterPro" id="IPR008271">
    <property type="entry name" value="Ser/Thr_kinase_AS"/>
</dbReference>
<dbReference type="Proteomes" id="UP000001542">
    <property type="component" value="Unassembled WGS sequence"/>
</dbReference>
<dbReference type="GO" id="GO:0051726">
    <property type="term" value="P:regulation of cell cycle"/>
    <property type="evidence" value="ECO:0000318"/>
    <property type="project" value="GO_Central"/>
</dbReference>
<evidence type="ECO:0000313" key="3">
    <source>
        <dbReference type="Proteomes" id="UP000001542"/>
    </source>
</evidence>
<dbReference type="PANTHER" id="PTHR24347">
    <property type="entry name" value="SERINE/THREONINE-PROTEIN KINASE"/>
    <property type="match status" value="1"/>
</dbReference>
<evidence type="ECO:0000313" key="2">
    <source>
        <dbReference type="EMBL" id="EAX94303.1"/>
    </source>
</evidence>
<dbReference type="PROSITE" id="PS50011">
    <property type="entry name" value="PROTEIN_KINASE_DOM"/>
    <property type="match status" value="1"/>
</dbReference>
<dbReference type="VEuPathDB" id="TrichDB:TVAG_167850"/>
<dbReference type="GO" id="GO:0004674">
    <property type="term" value="F:protein serine/threonine kinase activity"/>
    <property type="evidence" value="ECO:0000318"/>
    <property type="project" value="GO_Central"/>
</dbReference>
<proteinExistence type="predicted"/>
<dbReference type="PROSITE" id="PS00108">
    <property type="entry name" value="PROTEIN_KINASE_ST"/>
    <property type="match status" value="1"/>
</dbReference>
<reference evidence="2" key="2">
    <citation type="journal article" date="2007" name="Science">
        <title>Draft genome sequence of the sexually transmitted pathogen Trichomonas vaginalis.</title>
        <authorList>
            <person name="Carlton J.M."/>
            <person name="Hirt R.P."/>
            <person name="Silva J.C."/>
            <person name="Delcher A.L."/>
            <person name="Schatz M."/>
            <person name="Zhao Q."/>
            <person name="Wortman J.R."/>
            <person name="Bidwell S.L."/>
            <person name="Alsmark U.C.M."/>
            <person name="Besteiro S."/>
            <person name="Sicheritz-Ponten T."/>
            <person name="Noel C.J."/>
            <person name="Dacks J.B."/>
            <person name="Foster P.G."/>
            <person name="Simillion C."/>
            <person name="Van de Peer Y."/>
            <person name="Miranda-Saavedra D."/>
            <person name="Barton G.J."/>
            <person name="Westrop G.D."/>
            <person name="Mueller S."/>
            <person name="Dessi D."/>
            <person name="Fiori P.L."/>
            <person name="Ren Q."/>
            <person name="Paulsen I."/>
            <person name="Zhang H."/>
            <person name="Bastida-Corcuera F.D."/>
            <person name="Simoes-Barbosa A."/>
            <person name="Brown M.T."/>
            <person name="Hayes R.D."/>
            <person name="Mukherjee M."/>
            <person name="Okumura C.Y."/>
            <person name="Schneider R."/>
            <person name="Smith A.J."/>
            <person name="Vanacova S."/>
            <person name="Villalvazo M."/>
            <person name="Haas B.J."/>
            <person name="Pertea M."/>
            <person name="Feldblyum T.V."/>
            <person name="Utterback T.R."/>
            <person name="Shu C.L."/>
            <person name="Osoegawa K."/>
            <person name="de Jong P.J."/>
            <person name="Hrdy I."/>
            <person name="Horvathova L."/>
            <person name="Zubacova Z."/>
            <person name="Dolezal P."/>
            <person name="Malik S.B."/>
            <person name="Logsdon J.M. Jr."/>
            <person name="Henze K."/>
            <person name="Gupta A."/>
            <person name="Wang C.C."/>
            <person name="Dunne R.L."/>
            <person name="Upcroft J.A."/>
            <person name="Upcroft P."/>
            <person name="White O."/>
            <person name="Salzberg S.L."/>
            <person name="Tang P."/>
            <person name="Chiu C.-H."/>
            <person name="Lee Y.-S."/>
            <person name="Embley T.M."/>
            <person name="Coombs G.H."/>
            <person name="Mottram J.C."/>
            <person name="Tachezy J."/>
            <person name="Fraser-Liggett C.M."/>
            <person name="Johnson P.J."/>
        </authorList>
    </citation>
    <scope>NUCLEOTIDE SEQUENCE [LARGE SCALE GENOMIC DNA]</scope>
    <source>
        <strain evidence="2">G3</strain>
    </source>
</reference>
<protein>
    <submittedName>
        <fullName evidence="2">CAMK family protein kinase</fullName>
    </submittedName>
</protein>
<dbReference type="AlphaFoldDB" id="A2FLC2"/>
<dbReference type="eggNOG" id="KOG0583">
    <property type="taxonomic scope" value="Eukaryota"/>
</dbReference>
<dbReference type="InParanoid" id="A2FLC2"/>
<keyword evidence="2" id="KW-0808">Transferase</keyword>
<organism evidence="2 3">
    <name type="scientific">Trichomonas vaginalis (strain ATCC PRA-98 / G3)</name>
    <dbReference type="NCBI Taxonomy" id="412133"/>
    <lineage>
        <taxon>Eukaryota</taxon>
        <taxon>Metamonada</taxon>
        <taxon>Parabasalia</taxon>
        <taxon>Trichomonadida</taxon>
        <taxon>Trichomonadidae</taxon>
        <taxon>Trichomonas</taxon>
    </lineage>
</organism>
<dbReference type="FunFam" id="1.10.510.10:FF:000578">
    <property type="entry name" value="CAMK family protein kinase"/>
    <property type="match status" value="1"/>
</dbReference>
<dbReference type="SMART" id="SM00220">
    <property type="entry name" value="S_TKc"/>
    <property type="match status" value="1"/>
</dbReference>
<keyword evidence="3" id="KW-1185">Reference proteome</keyword>
<feature type="domain" description="Protein kinase" evidence="1">
    <location>
        <begin position="13"/>
        <end position="265"/>
    </location>
</feature>
<dbReference type="SUPFAM" id="SSF56112">
    <property type="entry name" value="Protein kinase-like (PK-like)"/>
    <property type="match status" value="1"/>
</dbReference>
<dbReference type="Gene3D" id="1.10.510.10">
    <property type="entry name" value="Transferase(Phosphotransferase) domain 1"/>
    <property type="match status" value="1"/>
</dbReference>
<dbReference type="PIRSF" id="PIRSF000654">
    <property type="entry name" value="Integrin-linked_kinase"/>
    <property type="match status" value="1"/>
</dbReference>
<dbReference type="OMA" id="ILTHEYP"/>
<dbReference type="Pfam" id="PF00069">
    <property type="entry name" value="Pkinase"/>
    <property type="match status" value="1"/>
</dbReference>
<dbReference type="EMBL" id="DS113865">
    <property type="protein sequence ID" value="EAX94303.1"/>
    <property type="molecule type" value="Genomic_DNA"/>
</dbReference>
<dbReference type="VEuPathDB" id="TrichDB:TVAGG3_0717530"/>
<sequence length="320" mass="37095">MDNVVIPDHSGRYNFVKVINKGGFSVICLAQDYKTGEQVAVKIINREDMKENDLMEYLERELRLISRLSHPSLPKIYDIIYEENLIMIIMEYLPNGNIIERILEKEYFTLNKRIEVCYSILEGLNYLHERGIAHRDIKPENIVFDSYFNPKLIDFGFSCEITGKNATYCGTPSFMAPEIMLGQKYDAIKADMWSFGITAHIILTHEYPILFKNETDLLKNVRNHSLKFQILIQGKLRKFIESCLELNPEQRPTVSELLEMLKPIVEDNSSELRAKSEKAILPKLNMGKRSNTFNKKTKLIPTSRTCKITPMIKVRYFGGL</sequence>
<dbReference type="RefSeq" id="XP_001307233.1">
    <property type="nucleotide sequence ID" value="XM_001307232.1"/>
</dbReference>